<evidence type="ECO:0000313" key="1">
    <source>
        <dbReference type="EMBL" id="SFL62301.1"/>
    </source>
</evidence>
<accession>A0A1I4J7W4</accession>
<keyword evidence="2" id="KW-1185">Reference proteome</keyword>
<name>A0A1I4J7W4_9BACI</name>
<organism evidence="1 2">
    <name type="scientific">Gracilibacillus orientalis</name>
    <dbReference type="NCBI Taxonomy" id="334253"/>
    <lineage>
        <taxon>Bacteria</taxon>
        <taxon>Bacillati</taxon>
        <taxon>Bacillota</taxon>
        <taxon>Bacilli</taxon>
        <taxon>Bacillales</taxon>
        <taxon>Bacillaceae</taxon>
        <taxon>Gracilibacillus</taxon>
    </lineage>
</organism>
<dbReference type="STRING" id="334253.SAMN04487943_102498"/>
<sequence>MTVTIHPVSMIREKVNGYLLLTNKYPICRFVFKYLETKDRFHRQCTMTLEILNEEIRSRDSNVKKLRTAIKNRNENFPFSQVITKELLPIKNVIERLNETAAVLKQEKEHLSDTIIEEYDLNRNNLKAFFESNQDVTQSLYQVNKDILPRLQKYINGEIIKPKERRKLELVLMRIATRGVTKTSPLARFNKVSFNKNHVATDGESTAFYSVNKPQITINNVFLHRIFEAFSLATLKYTPFIINENYYVENGDILVFTQQSDNNKVYNTSDKITKIKASNIIVDILRKYDKQVISFEKLINEYQIPEEKIIKLLNNLFKTGLLKLKNYLSEHGEPIKVIINHIQSYQGKIDDRWIAVAGLLKEIEHNLYHVNVDRNSDIIDYIYQLAFKISQLTGIKPVQEQLIYEDHVIESSKTNNIVSKENLESMEKLIKLFTIFDVNTRIQLELSETLLNEYGSTNINVSDRKLFQHIGNVNMKYSAYWRAPWKEIESQNDRVQTLNKLKNAFITLLTEQQLKGEEIIIREEDLERLYEDIPDPLQSKESSYSFFYQKEQDSIIINKIYPGYMSFYHRFVRYTDIMDHYKNEIKAFYNDDRMIEINEGFGFNANVYTPFMDYRLKSSLTRDHEIDSYYKKVYELNDMVLSWKDPDFYLEDKHGRPFKPIISSSLIRILFPGIIAFYSALFSNISHISELSAIFLQDISKKDVIPIPAVRLGSIVLDRKKWLVKSETFPEHSNDDLIDSVIHLIEFIKKHQLPEKFFIQKRKSPYEENFVDNISMEFDKPQFIDLNNIILVKILFNFAKTSKWLLISEVLPFKVGSPEYMTEFNYSAGKKEVFRQ</sequence>
<reference evidence="2" key="1">
    <citation type="submission" date="2016-10" db="EMBL/GenBank/DDBJ databases">
        <authorList>
            <person name="Varghese N."/>
            <person name="Submissions S."/>
        </authorList>
    </citation>
    <scope>NUCLEOTIDE SEQUENCE [LARGE SCALE GENOMIC DNA]</scope>
    <source>
        <strain evidence="2">CGMCC 1.4250</strain>
    </source>
</reference>
<protein>
    <submittedName>
        <fullName evidence="1">Lantibiotic dehydratase, C terminus</fullName>
    </submittedName>
</protein>
<gene>
    <name evidence="1" type="ORF">SAMN04487943_102498</name>
</gene>
<dbReference type="Proteomes" id="UP000198565">
    <property type="component" value="Unassembled WGS sequence"/>
</dbReference>
<proteinExistence type="predicted"/>
<dbReference type="AlphaFoldDB" id="A0A1I4J7W4"/>
<evidence type="ECO:0000313" key="2">
    <source>
        <dbReference type="Proteomes" id="UP000198565"/>
    </source>
</evidence>
<dbReference type="EMBL" id="FOTR01000002">
    <property type="protein sequence ID" value="SFL62301.1"/>
    <property type="molecule type" value="Genomic_DNA"/>
</dbReference>